<reference evidence="1 2" key="1">
    <citation type="journal article" date="2015" name="Nature">
        <title>rRNA introns, odd ribosomes, and small enigmatic genomes across a large radiation of phyla.</title>
        <authorList>
            <person name="Brown C.T."/>
            <person name="Hug L.A."/>
            <person name="Thomas B.C."/>
            <person name="Sharon I."/>
            <person name="Castelle C.J."/>
            <person name="Singh A."/>
            <person name="Wilkins M.J."/>
            <person name="Williams K.H."/>
            <person name="Banfield J.F."/>
        </authorList>
    </citation>
    <scope>NUCLEOTIDE SEQUENCE [LARGE SCALE GENOMIC DNA]</scope>
</reference>
<dbReference type="STRING" id="1618573.UT19_C0005G0028"/>
<evidence type="ECO:0000313" key="1">
    <source>
        <dbReference type="EMBL" id="KKQ94013.1"/>
    </source>
</evidence>
<organism evidence="1 2">
    <name type="scientific">Candidatus Woesebacteria bacterium GW2011_GWB1_39_10b</name>
    <dbReference type="NCBI Taxonomy" id="1618573"/>
    <lineage>
        <taxon>Bacteria</taxon>
        <taxon>Candidatus Woeseibacteriota</taxon>
    </lineage>
</organism>
<dbReference type="EMBL" id="LBVW01000005">
    <property type="protein sequence ID" value="KKQ94013.1"/>
    <property type="molecule type" value="Genomic_DNA"/>
</dbReference>
<comment type="caution">
    <text evidence="1">The sequence shown here is derived from an EMBL/GenBank/DDBJ whole genome shotgun (WGS) entry which is preliminary data.</text>
</comment>
<protein>
    <submittedName>
        <fullName evidence="1">Uncharacterized protein</fullName>
    </submittedName>
</protein>
<sequence length="301" mass="34488">MGLERPSEYPVIEGSGDRLWAALDYFLESNPDAYDLLDRGDKFDESLKDLEDKLTYGMPIEGWGARVRMYRLERLKAIASVEGVDTLASWDNRSQIVSWRNFLENIKGKKIAFYSGKYRNIPTPAHINFILNGISHLPNYEHAILYEPEANTRYLSGDKWERSLVFPDEVRETLLSGLPVNYVVKIPNLVHPVVGKMLRKRTSVLAIESFWLKRYQEITEFASEAVQGVWLHDETYQAKIDLSRKMGVRVVDCGVYVDQPAFKLAYGGTGVLDYFSSESKEAVEYVISACEKWVVQQKNVI</sequence>
<name>A0A0G0LQ31_9BACT</name>
<dbReference type="Proteomes" id="UP000034932">
    <property type="component" value="Unassembled WGS sequence"/>
</dbReference>
<evidence type="ECO:0000313" key="2">
    <source>
        <dbReference type="Proteomes" id="UP000034932"/>
    </source>
</evidence>
<dbReference type="AlphaFoldDB" id="A0A0G0LQ31"/>
<proteinExistence type="predicted"/>
<gene>
    <name evidence="1" type="ORF">UT19_C0005G0028</name>
</gene>
<accession>A0A0G0LQ31</accession>